<feature type="chain" id="PRO_5047172507" evidence="2">
    <location>
        <begin position="27"/>
        <end position="196"/>
    </location>
</feature>
<dbReference type="Proteomes" id="UP001519271">
    <property type="component" value="Unassembled WGS sequence"/>
</dbReference>
<sequence>MNIKKCFTITSCFLLIFILTSTVGVAASETKSIVSVETVEYGGTTYVVEQTKTKNGVRTTKVEDGEDLLNVIFNEKTSQLQVFANGELVSDQIIGSDQTVGSDTVIGEEMEAMSSWYLLTPKKKTMFIGSLSVAMLAAASVLVGVTAWMSYIDSKYVDSDTIAEIAMHIKYHTAFYRNSDYTGLVYQSERYEWIYY</sequence>
<feature type="signal peptide" evidence="2">
    <location>
        <begin position="1"/>
        <end position="26"/>
    </location>
</feature>
<dbReference type="EMBL" id="JAGGKC010000067">
    <property type="protein sequence ID" value="MBP1921009.1"/>
    <property type="molecule type" value="Genomic_DNA"/>
</dbReference>
<gene>
    <name evidence="3" type="ORF">J2Z34_003532</name>
</gene>
<dbReference type="RefSeq" id="WP_209461156.1">
    <property type="nucleotide sequence ID" value="NZ_JAGGKC010000067.1"/>
</dbReference>
<keyword evidence="2" id="KW-0732">Signal</keyword>
<keyword evidence="1" id="KW-1133">Transmembrane helix</keyword>
<accession>A0ABS4G8Z6</accession>
<proteinExistence type="predicted"/>
<name>A0ABS4G8Z6_9CLOT</name>
<keyword evidence="1" id="KW-0472">Membrane</keyword>
<evidence type="ECO:0000256" key="1">
    <source>
        <dbReference type="SAM" id="Phobius"/>
    </source>
</evidence>
<protein>
    <submittedName>
        <fullName evidence="3">Uncharacterized protein</fullName>
    </submittedName>
</protein>
<keyword evidence="1" id="KW-0812">Transmembrane</keyword>
<organism evidence="3 4">
    <name type="scientific">Youngiibacter multivorans</name>
    <dbReference type="NCBI Taxonomy" id="937251"/>
    <lineage>
        <taxon>Bacteria</taxon>
        <taxon>Bacillati</taxon>
        <taxon>Bacillota</taxon>
        <taxon>Clostridia</taxon>
        <taxon>Eubacteriales</taxon>
        <taxon>Clostridiaceae</taxon>
        <taxon>Youngiibacter</taxon>
    </lineage>
</organism>
<evidence type="ECO:0000313" key="3">
    <source>
        <dbReference type="EMBL" id="MBP1921009.1"/>
    </source>
</evidence>
<feature type="transmembrane region" description="Helical" evidence="1">
    <location>
        <begin position="126"/>
        <end position="149"/>
    </location>
</feature>
<evidence type="ECO:0000256" key="2">
    <source>
        <dbReference type="SAM" id="SignalP"/>
    </source>
</evidence>
<comment type="caution">
    <text evidence="3">The sequence shown here is derived from an EMBL/GenBank/DDBJ whole genome shotgun (WGS) entry which is preliminary data.</text>
</comment>
<evidence type="ECO:0000313" key="4">
    <source>
        <dbReference type="Proteomes" id="UP001519271"/>
    </source>
</evidence>
<reference evidence="3 4" key="1">
    <citation type="submission" date="2021-03" db="EMBL/GenBank/DDBJ databases">
        <title>Genomic Encyclopedia of Type Strains, Phase IV (KMG-IV): sequencing the most valuable type-strain genomes for metagenomic binning, comparative biology and taxonomic classification.</title>
        <authorList>
            <person name="Goeker M."/>
        </authorList>
    </citation>
    <scope>NUCLEOTIDE SEQUENCE [LARGE SCALE GENOMIC DNA]</scope>
    <source>
        <strain evidence="3 4">DSM 6139</strain>
    </source>
</reference>
<keyword evidence="4" id="KW-1185">Reference proteome</keyword>